<feature type="compositionally biased region" description="Basic and acidic residues" evidence="1">
    <location>
        <begin position="1"/>
        <end position="17"/>
    </location>
</feature>
<organism evidence="2 3">
    <name type="scientific">Nephila pilipes</name>
    <name type="common">Giant wood spider</name>
    <name type="synonym">Nephila maculata</name>
    <dbReference type="NCBI Taxonomy" id="299642"/>
    <lineage>
        <taxon>Eukaryota</taxon>
        <taxon>Metazoa</taxon>
        <taxon>Ecdysozoa</taxon>
        <taxon>Arthropoda</taxon>
        <taxon>Chelicerata</taxon>
        <taxon>Arachnida</taxon>
        <taxon>Araneae</taxon>
        <taxon>Araneomorphae</taxon>
        <taxon>Entelegynae</taxon>
        <taxon>Araneoidea</taxon>
        <taxon>Nephilidae</taxon>
        <taxon>Nephila</taxon>
    </lineage>
</organism>
<comment type="caution">
    <text evidence="2">The sequence shown here is derived from an EMBL/GenBank/DDBJ whole genome shotgun (WGS) entry which is preliminary data.</text>
</comment>
<keyword evidence="3" id="KW-1185">Reference proteome</keyword>
<evidence type="ECO:0000256" key="1">
    <source>
        <dbReference type="SAM" id="MobiDB-lite"/>
    </source>
</evidence>
<evidence type="ECO:0000313" key="2">
    <source>
        <dbReference type="EMBL" id="GFT92094.1"/>
    </source>
</evidence>
<proteinExistence type="predicted"/>
<sequence length="74" mass="8105">MKFHEGIEGNEMADKAKKSSSISRDQGFTKNLKGEDEVTTNSAQDASCTKSVINEIGHQPEMKPDAPNPNQSRI</sequence>
<accession>A0A8X6PVP1</accession>
<protein>
    <submittedName>
        <fullName evidence="2">Uncharacterized protein</fullName>
    </submittedName>
</protein>
<dbReference type="Proteomes" id="UP000887013">
    <property type="component" value="Unassembled WGS sequence"/>
</dbReference>
<dbReference type="AlphaFoldDB" id="A0A8X6PVP1"/>
<feature type="region of interest" description="Disordered" evidence="1">
    <location>
        <begin position="1"/>
        <end position="74"/>
    </location>
</feature>
<evidence type="ECO:0000313" key="3">
    <source>
        <dbReference type="Proteomes" id="UP000887013"/>
    </source>
</evidence>
<reference evidence="2" key="1">
    <citation type="submission" date="2020-08" db="EMBL/GenBank/DDBJ databases">
        <title>Multicomponent nature underlies the extraordinary mechanical properties of spider dragline silk.</title>
        <authorList>
            <person name="Kono N."/>
            <person name="Nakamura H."/>
            <person name="Mori M."/>
            <person name="Yoshida Y."/>
            <person name="Ohtoshi R."/>
            <person name="Malay A.D."/>
            <person name="Moran D.A.P."/>
            <person name="Tomita M."/>
            <person name="Numata K."/>
            <person name="Arakawa K."/>
        </authorList>
    </citation>
    <scope>NUCLEOTIDE SEQUENCE</scope>
</reference>
<gene>
    <name evidence="2" type="ORF">NPIL_541451</name>
</gene>
<dbReference type="EMBL" id="BMAW01025339">
    <property type="protein sequence ID" value="GFT92094.1"/>
    <property type="molecule type" value="Genomic_DNA"/>
</dbReference>
<name>A0A8X6PVP1_NEPPI</name>
<feature type="compositionally biased region" description="Polar residues" evidence="1">
    <location>
        <begin position="39"/>
        <end position="52"/>
    </location>
</feature>
<feature type="compositionally biased region" description="Polar residues" evidence="1">
    <location>
        <begin position="19"/>
        <end position="29"/>
    </location>
</feature>